<dbReference type="GO" id="GO:0046872">
    <property type="term" value="F:metal ion binding"/>
    <property type="evidence" value="ECO:0007669"/>
    <property type="project" value="UniProtKB-KW"/>
</dbReference>
<evidence type="ECO:0000256" key="3">
    <source>
        <dbReference type="PIRSR" id="PIRSR603782-2"/>
    </source>
</evidence>
<dbReference type="RefSeq" id="WP_204951131.1">
    <property type="nucleotide sequence ID" value="NZ_BSFF01000003.1"/>
</dbReference>
<feature type="binding site" evidence="2">
    <location>
        <position position="94"/>
    </location>
    <ligand>
        <name>Cu cation</name>
        <dbReference type="ChEBI" id="CHEBI:23378"/>
    </ligand>
</feature>
<evidence type="ECO:0000313" key="4">
    <source>
        <dbReference type="EMBL" id="GLK56875.1"/>
    </source>
</evidence>
<comment type="caution">
    <text evidence="4">The sequence shown here is derived from an EMBL/GenBank/DDBJ whole genome shotgun (WGS) entry which is preliminary data.</text>
</comment>
<dbReference type="SUPFAM" id="SSF52833">
    <property type="entry name" value="Thioredoxin-like"/>
    <property type="match status" value="1"/>
</dbReference>
<dbReference type="InterPro" id="IPR003782">
    <property type="entry name" value="SCO1/SenC"/>
</dbReference>
<accession>A0A9W6MSK8</accession>
<evidence type="ECO:0000313" key="5">
    <source>
        <dbReference type="EMBL" id="MBM7852667.1"/>
    </source>
</evidence>
<dbReference type="Pfam" id="PF02630">
    <property type="entry name" value="SCO1-SenC"/>
    <property type="match status" value="1"/>
</dbReference>
<comment type="similarity">
    <text evidence="1">Belongs to the SCO1/2 family.</text>
</comment>
<dbReference type="EMBL" id="BSFF01000003">
    <property type="protein sequence ID" value="GLK56875.1"/>
    <property type="molecule type" value="Genomic_DNA"/>
</dbReference>
<keyword evidence="2" id="KW-0479">Metal-binding</keyword>
<proteinExistence type="inferred from homology"/>
<reference evidence="5 6" key="2">
    <citation type="submission" date="2021-01" db="EMBL/GenBank/DDBJ databases">
        <title>Genomic Encyclopedia of Type Strains, Phase IV (KMG-IV): sequencing the most valuable type-strain genomes for metagenomic binning, comparative biology and taxonomic classification.</title>
        <authorList>
            <person name="Goeker M."/>
        </authorList>
    </citation>
    <scope>NUCLEOTIDE SEQUENCE [LARGE SCALE GENOMIC DNA]</scope>
    <source>
        <strain evidence="5 6">DSM 6130</strain>
    </source>
</reference>
<dbReference type="Proteomes" id="UP001143400">
    <property type="component" value="Unassembled WGS sequence"/>
</dbReference>
<gene>
    <name evidence="4" type="ORF">GCM10008170_28940</name>
    <name evidence="5" type="ORF">JOD31_002909</name>
</gene>
<protein>
    <submittedName>
        <fullName evidence="5">Protein SCO1/2</fullName>
    </submittedName>
    <submittedName>
        <fullName evidence="4">SCO family protein</fullName>
    </submittedName>
</protein>
<dbReference type="EMBL" id="JAFBCY010000003">
    <property type="protein sequence ID" value="MBM7852667.1"/>
    <property type="molecule type" value="Genomic_DNA"/>
</dbReference>
<keyword evidence="6" id="KW-1185">Reference proteome</keyword>
<evidence type="ECO:0000256" key="1">
    <source>
        <dbReference type="ARBA" id="ARBA00010996"/>
    </source>
</evidence>
<sequence length="218" mass="22313">MSVRRAAIAGALVGCGLAAAGLGAGLLLSAQRAAPPTLPPVAAALQETHLPFGPIRPPRALPAVALRADDGAATTLAALTQGRYTLLQLMFTGCSVTCPIQGAIFKATQAALTAEGVEAQLLSISVDVVGDTSEALARWLNGFDARTGWRAAVPSPDGLGPLIDALNGRGSGPDVHDARVYLLAPSGKLIFVTEDMPSPRYLAKLLRDAAAFEARTPG</sequence>
<dbReference type="Gene3D" id="3.40.30.10">
    <property type="entry name" value="Glutaredoxin"/>
    <property type="match status" value="1"/>
</dbReference>
<name>A0A9W6MSK8_9HYPH</name>
<feature type="binding site" evidence="2">
    <location>
        <position position="98"/>
    </location>
    <ligand>
        <name>Cu cation</name>
        <dbReference type="ChEBI" id="CHEBI:23378"/>
    </ligand>
</feature>
<feature type="disulfide bond" description="Redox-active" evidence="3">
    <location>
        <begin position="94"/>
        <end position="98"/>
    </location>
</feature>
<evidence type="ECO:0000256" key="2">
    <source>
        <dbReference type="PIRSR" id="PIRSR603782-1"/>
    </source>
</evidence>
<reference evidence="4" key="1">
    <citation type="journal article" date="2014" name="Int. J. Syst. Evol. Microbiol.">
        <title>Complete genome sequence of Corynebacterium casei LMG S-19264T (=DSM 44701T), isolated from a smear-ripened cheese.</title>
        <authorList>
            <consortium name="US DOE Joint Genome Institute (JGI-PGF)"/>
            <person name="Walter F."/>
            <person name="Albersmeier A."/>
            <person name="Kalinowski J."/>
            <person name="Ruckert C."/>
        </authorList>
    </citation>
    <scope>NUCLEOTIDE SEQUENCE</scope>
    <source>
        <strain evidence="4">VKM B-1606</strain>
    </source>
</reference>
<keyword evidence="2" id="KW-0186">Copper</keyword>
<keyword evidence="3" id="KW-1015">Disulfide bond</keyword>
<dbReference type="Proteomes" id="UP000758856">
    <property type="component" value="Unassembled WGS sequence"/>
</dbReference>
<evidence type="ECO:0000313" key="6">
    <source>
        <dbReference type="Proteomes" id="UP000758856"/>
    </source>
</evidence>
<dbReference type="InterPro" id="IPR036249">
    <property type="entry name" value="Thioredoxin-like_sf"/>
</dbReference>
<organism evidence="4 7">
    <name type="scientific">Methylopila capsulata</name>
    <dbReference type="NCBI Taxonomy" id="61654"/>
    <lineage>
        <taxon>Bacteria</taxon>
        <taxon>Pseudomonadati</taxon>
        <taxon>Pseudomonadota</taxon>
        <taxon>Alphaproteobacteria</taxon>
        <taxon>Hyphomicrobiales</taxon>
        <taxon>Methylopilaceae</taxon>
        <taxon>Methylopila</taxon>
    </lineage>
</organism>
<reference evidence="4" key="3">
    <citation type="submission" date="2023-01" db="EMBL/GenBank/DDBJ databases">
        <authorList>
            <person name="Sun Q."/>
            <person name="Evtushenko L."/>
        </authorList>
    </citation>
    <scope>NUCLEOTIDE SEQUENCE</scope>
    <source>
        <strain evidence="4">VKM B-1606</strain>
    </source>
</reference>
<dbReference type="CDD" id="cd02968">
    <property type="entry name" value="SCO"/>
    <property type="match status" value="1"/>
</dbReference>
<evidence type="ECO:0000313" key="7">
    <source>
        <dbReference type="Proteomes" id="UP001143400"/>
    </source>
</evidence>
<dbReference type="AlphaFoldDB" id="A0A9W6MSK8"/>